<organism evidence="13 14">
    <name type="scientific">Kerstersia gyiorum</name>
    <dbReference type="NCBI Taxonomy" id="206506"/>
    <lineage>
        <taxon>Bacteria</taxon>
        <taxon>Pseudomonadati</taxon>
        <taxon>Pseudomonadota</taxon>
        <taxon>Betaproteobacteria</taxon>
        <taxon>Burkholderiales</taxon>
        <taxon>Alcaligenaceae</taxon>
        <taxon>Kerstersia</taxon>
    </lineage>
</organism>
<dbReference type="NCBIfam" id="TIGR00628">
    <property type="entry name" value="ung"/>
    <property type="match status" value="1"/>
</dbReference>
<dbReference type="EC" id="3.2.2.27" evidence="4 9"/>
<dbReference type="PANTHER" id="PTHR11264">
    <property type="entry name" value="URACIL-DNA GLYCOSYLASE"/>
    <property type="match status" value="1"/>
</dbReference>
<keyword evidence="7 9" id="KW-0378">Hydrolase</keyword>
<sequence length="268" mass="29150">MASLPAPASLTQQILHPETTGLDPEWLAVLQQPAVAQARQDVAAFLARRLAEGAVIYPPHPWRALALTPARQTRVVILGQDPYHGQGQAQGLAFSVPDAMKRPPSLRNMFLEIARDDGARAALPEIPAATAIAHWGNDLTRWAEQGVLLLNTVMTVEDGQPAAHAKRGWEIVTDALIRHIADRAEPAAFLLWGGHAQAKQALLPAGQGHLVLCANHPSPLSARRPPVPFLGCGHFRRVNEWLAERHLPAIAWRTDTSQAGRQEGLFPE</sequence>
<evidence type="ECO:0000256" key="11">
    <source>
        <dbReference type="RuleBase" id="RU003780"/>
    </source>
</evidence>
<evidence type="ECO:0000259" key="12">
    <source>
        <dbReference type="SMART" id="SM00986"/>
    </source>
</evidence>
<dbReference type="NCBIfam" id="NF003588">
    <property type="entry name" value="PRK05254.1-1"/>
    <property type="match status" value="1"/>
</dbReference>
<dbReference type="InterPro" id="IPR036895">
    <property type="entry name" value="Uracil-DNA_glycosylase-like_sf"/>
</dbReference>
<dbReference type="AlphaFoldDB" id="A0A4Q7N1B2"/>
<evidence type="ECO:0000256" key="6">
    <source>
        <dbReference type="ARBA" id="ARBA00022763"/>
    </source>
</evidence>
<keyword evidence="6 9" id="KW-0227">DNA damage</keyword>
<dbReference type="PANTHER" id="PTHR11264:SF0">
    <property type="entry name" value="URACIL-DNA GLYCOSYLASE"/>
    <property type="match status" value="1"/>
</dbReference>
<dbReference type="SUPFAM" id="SSF52141">
    <property type="entry name" value="Uracil-DNA glycosylase-like"/>
    <property type="match status" value="1"/>
</dbReference>
<dbReference type="Pfam" id="PF03167">
    <property type="entry name" value="UDG"/>
    <property type="match status" value="1"/>
</dbReference>
<dbReference type="PROSITE" id="PS00130">
    <property type="entry name" value="U_DNA_GLYCOSYLASE"/>
    <property type="match status" value="1"/>
</dbReference>
<dbReference type="OrthoDB" id="9804372at2"/>
<evidence type="ECO:0000256" key="7">
    <source>
        <dbReference type="ARBA" id="ARBA00022801"/>
    </source>
</evidence>
<evidence type="ECO:0000256" key="8">
    <source>
        <dbReference type="ARBA" id="ARBA00023204"/>
    </source>
</evidence>
<evidence type="ECO:0000256" key="10">
    <source>
        <dbReference type="PROSITE-ProRule" id="PRU10072"/>
    </source>
</evidence>
<dbReference type="GO" id="GO:0097510">
    <property type="term" value="P:base-excision repair, AP site formation via deaminated base removal"/>
    <property type="evidence" value="ECO:0007669"/>
    <property type="project" value="TreeGrafter"/>
</dbReference>
<dbReference type="NCBIfam" id="NF003592">
    <property type="entry name" value="PRK05254.1-5"/>
    <property type="match status" value="1"/>
</dbReference>
<comment type="caution">
    <text evidence="13">The sequence shown here is derived from an EMBL/GenBank/DDBJ whole genome shotgun (WGS) entry which is preliminary data.</text>
</comment>
<dbReference type="InterPro" id="IPR002043">
    <property type="entry name" value="UDG_fam1"/>
</dbReference>
<evidence type="ECO:0000313" key="14">
    <source>
        <dbReference type="Proteomes" id="UP000292039"/>
    </source>
</evidence>
<comment type="function">
    <text evidence="2 9 11">Excises uracil residues from the DNA which can arise as a result of misincorporation of dUMP residues by DNA polymerase or due to deamination of cytosine.</text>
</comment>
<evidence type="ECO:0000256" key="9">
    <source>
        <dbReference type="HAMAP-Rule" id="MF_00148"/>
    </source>
</evidence>
<name>A0A4Q7N1B2_9BURK</name>
<accession>A0A4Q7N1B2</accession>
<gene>
    <name evidence="9" type="primary">ung</name>
    <name evidence="13" type="ORF">EV679_0587</name>
</gene>
<dbReference type="GO" id="GO:0004844">
    <property type="term" value="F:uracil DNA N-glycosylase activity"/>
    <property type="evidence" value="ECO:0007669"/>
    <property type="project" value="UniProtKB-UniRule"/>
</dbReference>
<reference evidence="13 14" key="1">
    <citation type="submission" date="2019-02" db="EMBL/GenBank/DDBJ databases">
        <title>Genomic Encyclopedia of Type Strains, Phase IV (KMG-IV): sequencing the most valuable type-strain genomes for metagenomic binning, comparative biology and taxonomic classification.</title>
        <authorList>
            <person name="Goeker M."/>
        </authorList>
    </citation>
    <scope>NUCLEOTIDE SEQUENCE [LARGE SCALE GENOMIC DNA]</scope>
    <source>
        <strain evidence="13 14">DSM 16618</strain>
    </source>
</reference>
<dbReference type="NCBIfam" id="NF003591">
    <property type="entry name" value="PRK05254.1-4"/>
    <property type="match status" value="1"/>
</dbReference>
<evidence type="ECO:0000256" key="1">
    <source>
        <dbReference type="ARBA" id="ARBA00001400"/>
    </source>
</evidence>
<evidence type="ECO:0000256" key="4">
    <source>
        <dbReference type="ARBA" id="ARBA00012030"/>
    </source>
</evidence>
<feature type="active site" description="Proton acceptor" evidence="9 10">
    <location>
        <position position="81"/>
    </location>
</feature>
<dbReference type="InterPro" id="IPR005122">
    <property type="entry name" value="Uracil-DNA_glycosylase-like"/>
</dbReference>
<keyword evidence="8 9" id="KW-0234">DNA repair</keyword>
<evidence type="ECO:0000313" key="13">
    <source>
        <dbReference type="EMBL" id="RZS73396.1"/>
    </source>
</evidence>
<comment type="similarity">
    <text evidence="3 9 11">Belongs to the uracil-DNA glycosylase (UDG) superfamily. UNG family.</text>
</comment>
<dbReference type="SMART" id="SM00987">
    <property type="entry name" value="UreE_C"/>
    <property type="match status" value="1"/>
</dbReference>
<protein>
    <recommendedName>
        <fullName evidence="5 9">Uracil-DNA glycosylase</fullName>
        <shortName evidence="9">UDG</shortName>
        <ecNumber evidence="4 9">3.2.2.27</ecNumber>
    </recommendedName>
</protein>
<dbReference type="HAMAP" id="MF_00148">
    <property type="entry name" value="UDG"/>
    <property type="match status" value="1"/>
</dbReference>
<dbReference type="CDD" id="cd10027">
    <property type="entry name" value="UDG-F1-like"/>
    <property type="match status" value="1"/>
</dbReference>
<dbReference type="GO" id="GO:0005737">
    <property type="term" value="C:cytoplasm"/>
    <property type="evidence" value="ECO:0007669"/>
    <property type="project" value="UniProtKB-SubCell"/>
</dbReference>
<evidence type="ECO:0000256" key="2">
    <source>
        <dbReference type="ARBA" id="ARBA00002631"/>
    </source>
</evidence>
<evidence type="ECO:0000256" key="5">
    <source>
        <dbReference type="ARBA" id="ARBA00018429"/>
    </source>
</evidence>
<proteinExistence type="inferred from homology"/>
<dbReference type="NCBIfam" id="NF003589">
    <property type="entry name" value="PRK05254.1-2"/>
    <property type="match status" value="1"/>
</dbReference>
<feature type="domain" description="Uracil-DNA glycosylase-like" evidence="12">
    <location>
        <begin position="66"/>
        <end position="242"/>
    </location>
</feature>
<dbReference type="Proteomes" id="UP000292039">
    <property type="component" value="Unassembled WGS sequence"/>
</dbReference>
<comment type="subcellular location">
    <subcellularLocation>
        <location evidence="9">Cytoplasm</location>
    </subcellularLocation>
</comment>
<dbReference type="SMART" id="SM00986">
    <property type="entry name" value="UDG"/>
    <property type="match status" value="1"/>
</dbReference>
<dbReference type="EMBL" id="SGWZ01000001">
    <property type="protein sequence ID" value="RZS73396.1"/>
    <property type="molecule type" value="Genomic_DNA"/>
</dbReference>
<comment type="catalytic activity">
    <reaction evidence="1 9 11">
        <text>Hydrolyzes single-stranded DNA or mismatched double-stranded DNA and polynucleotides, releasing free uracil.</text>
        <dbReference type="EC" id="3.2.2.27"/>
    </reaction>
</comment>
<dbReference type="Gene3D" id="3.40.470.10">
    <property type="entry name" value="Uracil-DNA glycosylase-like domain"/>
    <property type="match status" value="1"/>
</dbReference>
<evidence type="ECO:0000256" key="3">
    <source>
        <dbReference type="ARBA" id="ARBA00008184"/>
    </source>
</evidence>
<keyword evidence="9" id="KW-0963">Cytoplasm</keyword>
<dbReference type="InterPro" id="IPR018085">
    <property type="entry name" value="Ura-DNA_Glyclase_AS"/>
</dbReference>
<dbReference type="GeneID" id="99727910"/>
<dbReference type="RefSeq" id="WP_083969376.1">
    <property type="nucleotide sequence ID" value="NZ_CBCSEB010000010.1"/>
</dbReference>